<protein>
    <recommendedName>
        <fullName evidence="10">Nucleoporin Nup133/Nup155-like N-terminal domain-containing protein</fullName>
    </recommendedName>
</protein>
<dbReference type="InterPro" id="IPR007187">
    <property type="entry name" value="Nucleoporin_Nup133/Nup155_C"/>
</dbReference>
<feature type="compositionally biased region" description="Polar residues" evidence="5">
    <location>
        <begin position="571"/>
        <end position="596"/>
    </location>
</feature>
<feature type="domain" description="Nucleoporin Nup133/Nup155-like N-terminal" evidence="7">
    <location>
        <begin position="75"/>
        <end position="488"/>
    </location>
</feature>
<dbReference type="InterPro" id="IPR042537">
    <property type="entry name" value="Nucleoporin_Nup155_C_2"/>
</dbReference>
<comment type="similarity">
    <text evidence="2">Belongs to the non-repetitive/WGA-negative nucleoporin family.</text>
</comment>
<name>A0A482WUF8_LAOST</name>
<comment type="caution">
    <text evidence="8">The sequence shown here is derived from an EMBL/GenBank/DDBJ whole genome shotgun (WGS) entry which is preliminary data.</text>
</comment>
<evidence type="ECO:0000256" key="2">
    <source>
        <dbReference type="ARBA" id="ARBA00007373"/>
    </source>
</evidence>
<proteinExistence type="inferred from homology"/>
<dbReference type="InterPro" id="IPR042533">
    <property type="entry name" value="Nucleoporin_Nup155_C_1"/>
</dbReference>
<keyword evidence="3" id="KW-0813">Transport</keyword>
<evidence type="ECO:0008006" key="10">
    <source>
        <dbReference type="Google" id="ProtNLM"/>
    </source>
</evidence>
<evidence type="ECO:0000256" key="5">
    <source>
        <dbReference type="SAM" id="MobiDB-lite"/>
    </source>
</evidence>
<organism evidence="8 9">
    <name type="scientific">Laodelphax striatellus</name>
    <name type="common">Small brown planthopper</name>
    <name type="synonym">Delphax striatella</name>
    <dbReference type="NCBI Taxonomy" id="195883"/>
    <lineage>
        <taxon>Eukaryota</taxon>
        <taxon>Metazoa</taxon>
        <taxon>Ecdysozoa</taxon>
        <taxon>Arthropoda</taxon>
        <taxon>Hexapoda</taxon>
        <taxon>Insecta</taxon>
        <taxon>Pterygota</taxon>
        <taxon>Neoptera</taxon>
        <taxon>Paraneoptera</taxon>
        <taxon>Hemiptera</taxon>
        <taxon>Auchenorrhyncha</taxon>
        <taxon>Fulgoroidea</taxon>
        <taxon>Delphacidae</taxon>
        <taxon>Criomorphinae</taxon>
        <taxon>Laodelphax</taxon>
    </lineage>
</organism>
<keyword evidence="9" id="KW-1185">Reference proteome</keyword>
<evidence type="ECO:0000256" key="3">
    <source>
        <dbReference type="ARBA" id="ARBA00022448"/>
    </source>
</evidence>
<dbReference type="GO" id="GO:0017056">
    <property type="term" value="F:structural constituent of nuclear pore"/>
    <property type="evidence" value="ECO:0007669"/>
    <property type="project" value="InterPro"/>
</dbReference>
<evidence type="ECO:0000256" key="4">
    <source>
        <dbReference type="ARBA" id="ARBA00023242"/>
    </source>
</evidence>
<reference evidence="8 9" key="1">
    <citation type="journal article" date="2017" name="Gigascience">
        <title>Genome sequence of the small brown planthopper, Laodelphax striatellus.</title>
        <authorList>
            <person name="Zhu J."/>
            <person name="Jiang F."/>
            <person name="Wang X."/>
            <person name="Yang P."/>
            <person name="Bao Y."/>
            <person name="Zhao W."/>
            <person name="Wang W."/>
            <person name="Lu H."/>
            <person name="Wang Q."/>
            <person name="Cui N."/>
            <person name="Li J."/>
            <person name="Chen X."/>
            <person name="Luo L."/>
            <person name="Yu J."/>
            <person name="Kang L."/>
            <person name="Cui F."/>
        </authorList>
    </citation>
    <scope>NUCLEOTIDE SEQUENCE [LARGE SCALE GENOMIC DNA]</scope>
    <source>
        <strain evidence="8">Lst14</strain>
    </source>
</reference>
<dbReference type="Gene3D" id="1.20.58.1780">
    <property type="match status" value="1"/>
</dbReference>
<evidence type="ECO:0000313" key="9">
    <source>
        <dbReference type="Proteomes" id="UP000291343"/>
    </source>
</evidence>
<dbReference type="Gene3D" id="1.25.40.450">
    <property type="entry name" value="Nucleoporin, helical domain, N-terminal subdomain"/>
    <property type="match status" value="1"/>
</dbReference>
<evidence type="ECO:0000259" key="7">
    <source>
        <dbReference type="Pfam" id="PF08801"/>
    </source>
</evidence>
<dbReference type="PANTHER" id="PTHR10350:SF6">
    <property type="entry name" value="NUCLEAR PORE COMPLEX PROTEIN NUP155"/>
    <property type="match status" value="1"/>
</dbReference>
<dbReference type="PANTHER" id="PTHR10350">
    <property type="entry name" value="NUCLEAR PORE COMPLEX PROTEIN NUP155"/>
    <property type="match status" value="1"/>
</dbReference>
<dbReference type="InterPro" id="IPR042538">
    <property type="entry name" value="Nucleoporin_Nup155_C_3"/>
</dbReference>
<dbReference type="InterPro" id="IPR004870">
    <property type="entry name" value="Nucleoporin_Nup155"/>
</dbReference>
<dbReference type="Proteomes" id="UP000291343">
    <property type="component" value="Unassembled WGS sequence"/>
</dbReference>
<dbReference type="GO" id="GO:0044611">
    <property type="term" value="C:nuclear pore inner ring"/>
    <property type="evidence" value="ECO:0007669"/>
    <property type="project" value="TreeGrafter"/>
</dbReference>
<dbReference type="FunFam" id="1.25.40.440:FF:000001">
    <property type="entry name" value="Nuclear pore complex subunit"/>
    <property type="match status" value="1"/>
</dbReference>
<evidence type="ECO:0000259" key="6">
    <source>
        <dbReference type="Pfam" id="PF03177"/>
    </source>
</evidence>
<dbReference type="EMBL" id="QKKF02025284">
    <property type="protein sequence ID" value="RZF37133.1"/>
    <property type="molecule type" value="Genomic_DNA"/>
</dbReference>
<dbReference type="GO" id="GO:0000972">
    <property type="term" value="P:transcription-dependent tethering of RNA polymerase II gene DNA at nuclear periphery"/>
    <property type="evidence" value="ECO:0007669"/>
    <property type="project" value="TreeGrafter"/>
</dbReference>
<keyword evidence="4" id="KW-0539">Nucleus</keyword>
<feature type="region of interest" description="Disordered" evidence="5">
    <location>
        <begin position="1129"/>
        <end position="1178"/>
    </location>
</feature>
<dbReference type="FunCoup" id="A0A482WUF8">
    <property type="interactions" value="2507"/>
</dbReference>
<comment type="subcellular location">
    <subcellularLocation>
        <location evidence="1">Nucleus</location>
    </subcellularLocation>
</comment>
<dbReference type="OrthoDB" id="338970at2759"/>
<feature type="region of interest" description="Disordered" evidence="5">
    <location>
        <begin position="571"/>
        <end position="654"/>
    </location>
</feature>
<dbReference type="STRING" id="195883.A0A482WUF8"/>
<dbReference type="InParanoid" id="A0A482WUF8"/>
<evidence type="ECO:0000256" key="1">
    <source>
        <dbReference type="ARBA" id="ARBA00004123"/>
    </source>
</evidence>
<dbReference type="Gene3D" id="1.25.40.440">
    <property type="entry name" value="Nucleoporin, helical domain, central subdomain"/>
    <property type="match status" value="1"/>
</dbReference>
<dbReference type="GO" id="GO:0006606">
    <property type="term" value="P:protein import into nucleus"/>
    <property type="evidence" value="ECO:0007669"/>
    <property type="project" value="TreeGrafter"/>
</dbReference>
<dbReference type="InterPro" id="IPR036322">
    <property type="entry name" value="WD40_repeat_dom_sf"/>
</dbReference>
<feature type="compositionally biased region" description="Low complexity" evidence="5">
    <location>
        <begin position="614"/>
        <end position="633"/>
    </location>
</feature>
<dbReference type="GO" id="GO:0036228">
    <property type="term" value="P:protein localization to nuclear inner membrane"/>
    <property type="evidence" value="ECO:0007669"/>
    <property type="project" value="TreeGrafter"/>
</dbReference>
<feature type="compositionally biased region" description="Basic residues" evidence="5">
    <location>
        <begin position="597"/>
        <end position="613"/>
    </location>
</feature>
<dbReference type="GO" id="GO:0006405">
    <property type="term" value="P:RNA export from nucleus"/>
    <property type="evidence" value="ECO:0007669"/>
    <property type="project" value="TreeGrafter"/>
</dbReference>
<dbReference type="SMR" id="A0A482WUF8"/>
<sequence length="1410" mass="156949">MGSPVKMDRPVDPSKVQLEFARKILEKVIEEDNKFPTLTDRMRSYATSAPGPTSSGLGENDYPKTKSDIRLRFINDLCVLKEIPVPKAILEHFSHLRSFCMMGVFTDINRAWLTIDSDIYIWNFENGSDVTYYDGLSSTIVSVGLVKPKPGVFMDCVKRLLVITTAVDITIIGITFKEIPVLGGMSLQLDVIPQILCNLPTEGVSISTVVGTDNGRIFLGGKDGSVYEIMYQKEIGWSGKRFYKVNHSTSGLSLLVPSFISSAFGKLVDPITQMSIDKSRHVLYTLSEKGVIEIFDLGECGTSAKRVASITQNGIMAKAEKDSSLPKHVVCKLRPIVSIQAIEKSESRQIGLVAVTEYGARIYFNTGQPRPCTLQFMHARLPPANVNVKKGLYTAGNFLMVTSVETMDCSFNKVWCMSSDAFPMTKSLSQAQSIVPLPGNLWAADEIPPPRPPLRSRAKSSMPLPHRVTEIYEPARQFVLLTPKGVVIVKKLRPVDMLADLLIQCNGPDSELVQCYFYIQTPLQAAATCLILACNQDPRNAQLSAWATKAFFLYGGEPSIAPVKQAAKKNVSATTSQSPGSSLSLIPATPGSTTSSPKKRCRLCSPKRGRKSASPKPGSSTASSPKPGSSKASSPRDKTKTTKKPQAHNSAKHNGLYLHLSRILRPLWDSKIVKNMKDNENYLESRFLGEEIAEVIEHLMALKHFLQRNTVFASPRTPLHDAMTLEQRSRLQEAQLLEKSSVEALRSLVEHAVQVLGLWQVICQHQFHLIVNALPLEQQQAMTSTTFRDLILTGEELCTSLIHKLMNAYHRDNASSDAISGKLREVCPKLYGHEDAVCAKVNELLLWAQTEPCRVERHNNLEDALKLCKEVAPRINLKDLCSRFVAFRFYEAILELCLVYASKADPKNLALNFYKAGQPSDDQVGSKAFKERMEICKELISLINSLYHQNEAGSYSTSDPPTPNSLPPCVLLSLDNEAHHIAKRLQYAALHSSDEFLHVVIYDWMLQKKLFGELIEIGQPSLEMYLTRRTMDRPEDIDGFNLLWKFHERHGNHAAAAQVLQSLAKRPGLAVPLSDRIDYLAKARLCMSSDATGRAPHLGVFLHEIEDLVQVARIQKQVLDAVSALAGQHQQAPEASSEANQNQQAPQASSSASQNQQAPQASSAARQHQQAPQASSEAAEAITRLNSALLDCSELFNDFAEPFKLWECKLAIVDCCSYDNPDLITDIWRNIMEEVLSKCTSNDGNDKMNAALDKVKDLFKTYKFALNIMPLDYMVWSLEQTSYQLKSCHSLVYQAILALGIPFSKLLSIYEKLVQYNLLWIPEAEQLGLVQVVASLGKTFKANPRCADNAVERKQIAARIQFLLTSCLTLIYCKPDKQELINEVEAIKQDLNRLINPNPWRPVRDTFVDN</sequence>
<evidence type="ECO:0000313" key="8">
    <source>
        <dbReference type="EMBL" id="RZF37133.1"/>
    </source>
</evidence>
<accession>A0A482WUF8</accession>
<dbReference type="Pfam" id="PF03177">
    <property type="entry name" value="Nucleoporin_C"/>
    <property type="match status" value="1"/>
</dbReference>
<feature type="compositionally biased region" description="Low complexity" evidence="5">
    <location>
        <begin position="1135"/>
        <end position="1178"/>
    </location>
</feature>
<dbReference type="Gene3D" id="1.20.120.1880">
    <property type="entry name" value="Nucleoporin, helical C-terminal domain"/>
    <property type="match status" value="1"/>
</dbReference>
<dbReference type="InterPro" id="IPR014908">
    <property type="entry name" value="Nucleoporin_Nup133/Nup155_N"/>
</dbReference>
<dbReference type="Pfam" id="PF08801">
    <property type="entry name" value="Nucleoporin_N"/>
    <property type="match status" value="1"/>
</dbReference>
<feature type="domain" description="Nucleoporin Nup133/Nup155-like C-terminal" evidence="6">
    <location>
        <begin position="650"/>
        <end position="1356"/>
    </location>
</feature>
<dbReference type="SUPFAM" id="SSF50978">
    <property type="entry name" value="WD40 repeat-like"/>
    <property type="match status" value="1"/>
</dbReference>
<gene>
    <name evidence="8" type="ORF">LSTR_LSTR015323</name>
</gene>